<proteinExistence type="predicted"/>
<feature type="compositionally biased region" description="Gly residues" evidence="1">
    <location>
        <begin position="198"/>
        <end position="220"/>
    </location>
</feature>
<feature type="signal peptide" evidence="2">
    <location>
        <begin position="1"/>
        <end position="23"/>
    </location>
</feature>
<feature type="chain" id="PRO_5046022499" description="DUF2680 domain-containing protein" evidence="2">
    <location>
        <begin position="24"/>
        <end position="234"/>
    </location>
</feature>
<keyword evidence="2" id="KW-0732">Signal</keyword>
<evidence type="ECO:0000256" key="2">
    <source>
        <dbReference type="SAM" id="SignalP"/>
    </source>
</evidence>
<feature type="compositionally biased region" description="Low complexity" evidence="1">
    <location>
        <begin position="178"/>
        <end position="190"/>
    </location>
</feature>
<name>A0ABQ1FJT7_9BACL</name>
<sequence>MKIQKIAGLCILIPVLLAGCGNASQPTANNAAATTKPAQQQDQSTKPSPEAAANGANRTAMSTEQRQMFSTMQSLIMLDKAEGLAITKDQATVMLPVAEDAVAKGELTDENKTKLLEKLTEAQKKYMDDAAARMSNRGNGGNPGTSGGTEGNGGNGGGKRNAPTGDQTKPDTAAKPDASSTGNAASGTGSEQKPARGQGDGKGPGGTGNGNGGGNRGFGDPGKQLVELLQSKVK</sequence>
<evidence type="ECO:0000256" key="1">
    <source>
        <dbReference type="SAM" id="MobiDB-lite"/>
    </source>
</evidence>
<comment type="caution">
    <text evidence="3">The sequence shown here is derived from an EMBL/GenBank/DDBJ whole genome shotgun (WGS) entry which is preliminary data.</text>
</comment>
<reference evidence="4" key="1">
    <citation type="journal article" date="2019" name="Int. J. Syst. Evol. Microbiol.">
        <title>The Global Catalogue of Microorganisms (GCM) 10K type strain sequencing project: providing services to taxonomists for standard genome sequencing and annotation.</title>
        <authorList>
            <consortium name="The Broad Institute Genomics Platform"/>
            <consortium name="The Broad Institute Genome Sequencing Center for Infectious Disease"/>
            <person name="Wu L."/>
            <person name="Ma J."/>
        </authorList>
    </citation>
    <scope>NUCLEOTIDE SEQUENCE [LARGE SCALE GENOMIC DNA]</scope>
    <source>
        <strain evidence="4">CGMCC 1.15043</strain>
    </source>
</reference>
<dbReference type="Proteomes" id="UP000615455">
    <property type="component" value="Unassembled WGS sequence"/>
</dbReference>
<evidence type="ECO:0000313" key="4">
    <source>
        <dbReference type="Proteomes" id="UP000615455"/>
    </source>
</evidence>
<accession>A0ABQ1FJT7</accession>
<evidence type="ECO:0008006" key="5">
    <source>
        <dbReference type="Google" id="ProtNLM"/>
    </source>
</evidence>
<feature type="region of interest" description="Disordered" evidence="1">
    <location>
        <begin position="27"/>
        <end position="63"/>
    </location>
</feature>
<feature type="region of interest" description="Disordered" evidence="1">
    <location>
        <begin position="133"/>
        <end position="234"/>
    </location>
</feature>
<feature type="compositionally biased region" description="Low complexity" evidence="1">
    <location>
        <begin position="27"/>
        <end position="41"/>
    </location>
</feature>
<keyword evidence="4" id="KW-1185">Reference proteome</keyword>
<dbReference type="PROSITE" id="PS51257">
    <property type="entry name" value="PROKAR_LIPOPROTEIN"/>
    <property type="match status" value="1"/>
</dbReference>
<feature type="compositionally biased region" description="Gly residues" evidence="1">
    <location>
        <begin position="138"/>
        <end position="159"/>
    </location>
</feature>
<gene>
    <name evidence="3" type="ORF">GCM10008018_71190</name>
</gene>
<organism evidence="3 4">
    <name type="scientific">Paenibacillus marchantiophytorum</name>
    <dbReference type="NCBI Taxonomy" id="1619310"/>
    <lineage>
        <taxon>Bacteria</taxon>
        <taxon>Bacillati</taxon>
        <taxon>Bacillota</taxon>
        <taxon>Bacilli</taxon>
        <taxon>Bacillales</taxon>
        <taxon>Paenibacillaceae</taxon>
        <taxon>Paenibacillus</taxon>
    </lineage>
</organism>
<dbReference type="RefSeq" id="WP_189020766.1">
    <property type="nucleotide sequence ID" value="NZ_BMHE01000087.1"/>
</dbReference>
<evidence type="ECO:0000313" key="3">
    <source>
        <dbReference type="EMBL" id="GGA16426.1"/>
    </source>
</evidence>
<protein>
    <recommendedName>
        <fullName evidence="5">DUF2680 domain-containing protein</fullName>
    </recommendedName>
</protein>
<dbReference type="EMBL" id="BMHE01000087">
    <property type="protein sequence ID" value="GGA16426.1"/>
    <property type="molecule type" value="Genomic_DNA"/>
</dbReference>